<dbReference type="PANTHER" id="PTHR47941">
    <property type="entry name" value="PENTATRICOPEPTIDE REPEAT-CONTAINING PROTEIN 3, MITOCHONDRIAL"/>
    <property type="match status" value="1"/>
</dbReference>
<dbReference type="Proteomes" id="UP001190700">
    <property type="component" value="Unassembled WGS sequence"/>
</dbReference>
<feature type="repeat" description="PPR" evidence="2">
    <location>
        <begin position="44"/>
        <end position="79"/>
    </location>
</feature>
<dbReference type="Gene3D" id="1.25.40.10">
    <property type="entry name" value="Tetratricopeptide repeat domain"/>
    <property type="match status" value="4"/>
</dbReference>
<feature type="repeat" description="PPR" evidence="2">
    <location>
        <begin position="185"/>
        <end position="219"/>
    </location>
</feature>
<feature type="repeat" description="PPR" evidence="2">
    <location>
        <begin position="9"/>
        <end position="43"/>
    </location>
</feature>
<feature type="repeat" description="PPR" evidence="2">
    <location>
        <begin position="80"/>
        <end position="114"/>
    </location>
</feature>
<dbReference type="InterPro" id="IPR036063">
    <property type="entry name" value="Smr_dom_sf"/>
</dbReference>
<name>A0AAE0L4P8_9CHLO</name>
<feature type="repeat" description="PPR" evidence="2">
    <location>
        <begin position="150"/>
        <end position="184"/>
    </location>
</feature>
<dbReference type="Pfam" id="PF13041">
    <property type="entry name" value="PPR_2"/>
    <property type="match status" value="2"/>
</dbReference>
<feature type="repeat" description="PPR" evidence="2">
    <location>
        <begin position="361"/>
        <end position="395"/>
    </location>
</feature>
<dbReference type="SUPFAM" id="SSF160443">
    <property type="entry name" value="SMR domain-like"/>
    <property type="match status" value="1"/>
</dbReference>
<proteinExistence type="predicted"/>
<gene>
    <name evidence="4" type="ORF">CYMTET_19951</name>
</gene>
<protein>
    <recommendedName>
        <fullName evidence="3">Smr domain-containing protein</fullName>
    </recommendedName>
</protein>
<evidence type="ECO:0000259" key="3">
    <source>
        <dbReference type="PROSITE" id="PS50828"/>
    </source>
</evidence>
<organism evidence="4 5">
    <name type="scientific">Cymbomonas tetramitiformis</name>
    <dbReference type="NCBI Taxonomy" id="36881"/>
    <lineage>
        <taxon>Eukaryota</taxon>
        <taxon>Viridiplantae</taxon>
        <taxon>Chlorophyta</taxon>
        <taxon>Pyramimonadophyceae</taxon>
        <taxon>Pyramimonadales</taxon>
        <taxon>Pyramimonadaceae</taxon>
        <taxon>Cymbomonas</taxon>
    </lineage>
</organism>
<dbReference type="Gene3D" id="3.30.1370.110">
    <property type="match status" value="1"/>
</dbReference>
<feature type="domain" description="Smr" evidence="3">
    <location>
        <begin position="448"/>
        <end position="529"/>
    </location>
</feature>
<sequence length="748" mass="82014">MQAAPVQPNVATFNHLICVYEKAALWDKAIMVSGEMRAAGVRPSLGVYNNLLNACANNGDRWERGLELFAEMQQDGLQADAVTYSCVIGACAKGLQWPTALRLFRDMRSAGLQPDIFTYNKIISACAKGGQWRRAMEVFADMCKARVQPNVITYNNLISVCGKEGRCTEALELFHDMRTSSVLPDVYTYTMLISTCDRKGQWETALELLADMRAAGVQPNGFTYHRLIYVCGKCGQWETALDLFSEMRLAGVHPDAMTYNTLIGLCAQSSSQMVVEEIKLSPRSSAAGSEAPGEKRVNTWTPDPAAQWETAQEVLADMLAAGIEPDTVTFNCLIAACGNGAGWEPALKIFRDMQAAQLRPDQITYNSLITTCEQGEAWGKALEVYEEMLESSVEPDSITYHVVVNVHWASGNFEAALELAQRELAPELCILGADMEGVECSIRRPRQLDLHEASGGSAQCLVLLWLSALQEFPPGEQNTRVTIVTGQGKHSRVVGVSAVKEEVAGLLQLLESPFQVPAHNPGCLVASLGEVASWLERIQQEAPGSPEQHRPGSQVYRLPHPERQLLLEAKVSGYLDNCKRRSKLLLTAWREFCFQNGHPCVCLEPQRYGAKAYEVLLWQPTVPSQRRNGINAECISAAAKIILGTQNCKKVSAPQEFCDPDTLAEALASIFALRGYEVPEMPVVQDLDDIDADGEGDANQLSGGVGLSRDTFISGVEGGELYFICPDLEIAEELVSSFVAIISRYQSI</sequence>
<dbReference type="NCBIfam" id="TIGR00756">
    <property type="entry name" value="PPR"/>
    <property type="match status" value="8"/>
</dbReference>
<feature type="repeat" description="PPR" evidence="2">
    <location>
        <begin position="326"/>
        <end position="360"/>
    </location>
</feature>
<dbReference type="FunFam" id="1.25.40.10:FF:000530">
    <property type="entry name" value="Pentatricopeptide repeat-containing protein At1g74850, chloroplastic"/>
    <property type="match status" value="1"/>
</dbReference>
<reference evidence="4 5" key="1">
    <citation type="journal article" date="2015" name="Genome Biol. Evol.">
        <title>Comparative Genomics of a Bacterivorous Green Alga Reveals Evolutionary Causalities and Consequences of Phago-Mixotrophic Mode of Nutrition.</title>
        <authorList>
            <person name="Burns J.A."/>
            <person name="Paasch A."/>
            <person name="Narechania A."/>
            <person name="Kim E."/>
        </authorList>
    </citation>
    <scope>NUCLEOTIDE SEQUENCE [LARGE SCALE GENOMIC DNA]</scope>
    <source>
        <strain evidence="4 5">PLY_AMNH</strain>
    </source>
</reference>
<evidence type="ECO:0000256" key="2">
    <source>
        <dbReference type="PROSITE-ProRule" id="PRU00708"/>
    </source>
</evidence>
<dbReference type="EMBL" id="LGRX02009412">
    <property type="protein sequence ID" value="KAK3271714.1"/>
    <property type="molecule type" value="Genomic_DNA"/>
</dbReference>
<dbReference type="SUPFAM" id="SSF48452">
    <property type="entry name" value="TPR-like"/>
    <property type="match status" value="1"/>
</dbReference>
<dbReference type="AlphaFoldDB" id="A0AAE0L4P8"/>
<dbReference type="SMART" id="SM00463">
    <property type="entry name" value="SMR"/>
    <property type="match status" value="1"/>
</dbReference>
<dbReference type="PROSITE" id="PS51375">
    <property type="entry name" value="PPR"/>
    <property type="match status" value="9"/>
</dbReference>
<dbReference type="InterPro" id="IPR002885">
    <property type="entry name" value="PPR_rpt"/>
</dbReference>
<evidence type="ECO:0000313" key="4">
    <source>
        <dbReference type="EMBL" id="KAK3271714.1"/>
    </source>
</evidence>
<evidence type="ECO:0000313" key="5">
    <source>
        <dbReference type="Proteomes" id="UP001190700"/>
    </source>
</evidence>
<dbReference type="PROSITE" id="PS50828">
    <property type="entry name" value="SMR"/>
    <property type="match status" value="1"/>
</dbReference>
<accession>A0AAE0L4P8</accession>
<dbReference type="InterPro" id="IPR011990">
    <property type="entry name" value="TPR-like_helical_dom_sf"/>
</dbReference>
<dbReference type="Pfam" id="PF01535">
    <property type="entry name" value="PPR"/>
    <property type="match status" value="1"/>
</dbReference>
<feature type="repeat" description="PPR" evidence="2">
    <location>
        <begin position="115"/>
        <end position="149"/>
    </location>
</feature>
<keyword evidence="5" id="KW-1185">Reference proteome</keyword>
<dbReference type="InterPro" id="IPR002625">
    <property type="entry name" value="Smr_dom"/>
</dbReference>
<feature type="repeat" description="PPR" evidence="2">
    <location>
        <begin position="220"/>
        <end position="254"/>
    </location>
</feature>
<comment type="caution">
    <text evidence="4">The sequence shown here is derived from an EMBL/GenBank/DDBJ whole genome shotgun (WGS) entry which is preliminary data.</text>
</comment>
<keyword evidence="1" id="KW-0677">Repeat</keyword>
<dbReference type="Pfam" id="PF13812">
    <property type="entry name" value="PPR_3"/>
    <property type="match status" value="2"/>
</dbReference>
<evidence type="ECO:0000256" key="1">
    <source>
        <dbReference type="ARBA" id="ARBA00022737"/>
    </source>
</evidence>